<comment type="caution">
    <text evidence="1">The sequence shown here is derived from an EMBL/GenBank/DDBJ whole genome shotgun (WGS) entry which is preliminary data.</text>
</comment>
<protein>
    <submittedName>
        <fullName evidence="1">Uncharacterized protein</fullName>
    </submittedName>
</protein>
<accession>A0A401GJ97</accession>
<proteinExistence type="predicted"/>
<dbReference type="GeneID" id="38779138"/>
<organism evidence="1 2">
    <name type="scientific">Sparassis crispa</name>
    <dbReference type="NCBI Taxonomy" id="139825"/>
    <lineage>
        <taxon>Eukaryota</taxon>
        <taxon>Fungi</taxon>
        <taxon>Dikarya</taxon>
        <taxon>Basidiomycota</taxon>
        <taxon>Agaricomycotina</taxon>
        <taxon>Agaricomycetes</taxon>
        <taxon>Polyporales</taxon>
        <taxon>Sparassidaceae</taxon>
        <taxon>Sparassis</taxon>
    </lineage>
</organism>
<dbReference type="EMBL" id="BFAD01000004">
    <property type="protein sequence ID" value="GBE82221.1"/>
    <property type="molecule type" value="Genomic_DNA"/>
</dbReference>
<gene>
    <name evidence="1" type="ORF">SCP_0406040</name>
</gene>
<dbReference type="RefSeq" id="XP_027613134.1">
    <property type="nucleotide sequence ID" value="XM_027757333.1"/>
</dbReference>
<evidence type="ECO:0000313" key="2">
    <source>
        <dbReference type="Proteomes" id="UP000287166"/>
    </source>
</evidence>
<dbReference type="Proteomes" id="UP000287166">
    <property type="component" value="Unassembled WGS sequence"/>
</dbReference>
<reference evidence="1 2" key="1">
    <citation type="journal article" date="2018" name="Sci. Rep.">
        <title>Genome sequence of the cauliflower mushroom Sparassis crispa (Hanabiratake) and its association with beneficial usage.</title>
        <authorList>
            <person name="Kiyama R."/>
            <person name="Furutani Y."/>
            <person name="Kawaguchi K."/>
            <person name="Nakanishi T."/>
        </authorList>
    </citation>
    <scope>NUCLEOTIDE SEQUENCE [LARGE SCALE GENOMIC DNA]</scope>
</reference>
<sequence length="98" mass="11169">MSWRWRQDGRVFDTLRSNLAVHAALEVITLSRPIRDLDPFVGINDILHLKHASNNVGYAEPLVEAGRNAKMIWVWVCWTFVELTGFDLLVPHTSSPSI</sequence>
<dbReference type="InParanoid" id="A0A401GJ97"/>
<name>A0A401GJ97_9APHY</name>
<keyword evidence="2" id="KW-1185">Reference proteome</keyword>
<evidence type="ECO:0000313" key="1">
    <source>
        <dbReference type="EMBL" id="GBE82221.1"/>
    </source>
</evidence>
<dbReference type="AlphaFoldDB" id="A0A401GJ97"/>